<dbReference type="AlphaFoldDB" id="A0A8H5CV69"/>
<feature type="compositionally biased region" description="Low complexity" evidence="4">
    <location>
        <begin position="259"/>
        <end position="273"/>
    </location>
</feature>
<dbReference type="Pfam" id="PF03184">
    <property type="entry name" value="DDE_1"/>
    <property type="match status" value="1"/>
</dbReference>
<dbReference type="EMBL" id="JAACJM010000090">
    <property type="protein sequence ID" value="KAF5347663.1"/>
    <property type="molecule type" value="Genomic_DNA"/>
</dbReference>
<proteinExistence type="inferred from homology"/>
<dbReference type="GO" id="GO:0006508">
    <property type="term" value="P:proteolysis"/>
    <property type="evidence" value="ECO:0007669"/>
    <property type="project" value="UniProtKB-KW"/>
</dbReference>
<feature type="domain" description="Ubiquitin-like protease family profile" evidence="6">
    <location>
        <begin position="51"/>
        <end position="218"/>
    </location>
</feature>
<keyword evidence="2" id="KW-0645">Protease</keyword>
<dbReference type="SUPFAM" id="SSF54001">
    <property type="entry name" value="Cysteine proteinases"/>
    <property type="match status" value="1"/>
</dbReference>
<feature type="region of interest" description="Disordered" evidence="4">
    <location>
        <begin position="259"/>
        <end position="304"/>
    </location>
</feature>
<dbReference type="InterPro" id="IPR038765">
    <property type="entry name" value="Papain-like_cys_pep_sf"/>
</dbReference>
<keyword evidence="5" id="KW-0812">Transmembrane</keyword>
<accession>A0A8H5CV69</accession>
<evidence type="ECO:0000256" key="3">
    <source>
        <dbReference type="ARBA" id="ARBA00022801"/>
    </source>
</evidence>
<dbReference type="InterPro" id="IPR004875">
    <property type="entry name" value="DDE_SF_endonuclease_dom"/>
</dbReference>
<keyword evidence="8" id="KW-1185">Reference proteome</keyword>
<organism evidence="7 8">
    <name type="scientific">Tetrapyrgos nigripes</name>
    <dbReference type="NCBI Taxonomy" id="182062"/>
    <lineage>
        <taxon>Eukaryota</taxon>
        <taxon>Fungi</taxon>
        <taxon>Dikarya</taxon>
        <taxon>Basidiomycota</taxon>
        <taxon>Agaricomycotina</taxon>
        <taxon>Agaricomycetes</taxon>
        <taxon>Agaricomycetidae</taxon>
        <taxon>Agaricales</taxon>
        <taxon>Marasmiineae</taxon>
        <taxon>Marasmiaceae</taxon>
        <taxon>Tetrapyrgos</taxon>
    </lineage>
</organism>
<keyword evidence="3" id="KW-0378">Hydrolase</keyword>
<gene>
    <name evidence="7" type="ORF">D9758_014853</name>
</gene>
<keyword evidence="5" id="KW-1133">Transmembrane helix</keyword>
<feature type="compositionally biased region" description="Basic and acidic residues" evidence="4">
    <location>
        <begin position="453"/>
        <end position="462"/>
    </location>
</feature>
<feature type="compositionally biased region" description="Basic and acidic residues" evidence="4">
    <location>
        <begin position="393"/>
        <end position="407"/>
    </location>
</feature>
<keyword evidence="5" id="KW-0472">Membrane</keyword>
<sequence>MAPWAPAVSKLEQRRKLETALTGGLGEVVVDVAYEALQRLEWGGVINGFPIQIEKWYLASFFTNDWLSSDHLDLLLDLTRSKIAASELRDIVELPSESALFIPKIKQAYHRQDSYPSPTFRWLHQTAGKLTSGHKTLLGTLANVNDNHWVTIVIDTEQAMIFHGDSMGHDINDTLGSALRWWTYQHFGVNFRVEEMMIERQADSYSCGLLAWDALEHFLLDDRESLMDSGRMYVHRLNTFLEIITRHNDQTFTSISQTSAADIDSSDSSSNHSVRFHSDEERISDGGSDEDSDDGEFEGSDKDSDGVPWRPVIVIVRNRKGARLALGVIAMMVTITANAAVSIQLLQITLLHRLLTSNWLAKRLSRKVKRKAGGILNFLKPCTLEERRQHVTQENEKIKMTKDDKQLRASKKVTSSKLKLREQARVRQQRKREKKKKVEIASGIRSPGGRKQKMVELKDHGSKQQKTSVAELSRPKRQLKPIFASQNRKPQGRKRTKPIQKARYTHWQAPFLWDRIDDAAKEAGFSASRIVKLLRSWHEGTFNGLNESTIRGWIDRTGEARCWNNAVMARVRKEHDTGHSKGGRKGILSHHPDVVKAITSRLQLLRDSKAPISVITARGIMLATIVDMAPALLSHTFKDGSTFQALESFVRAFMHSAMKWSPRKGTRAAHKLPEDWEEQLERSFLRKVFAIKEEDMLPEFIVNSDQTNVIYAPGDKMTWGESGAKQVELLGGEEKQAFTVMVSVCLDGRVLPFQAIYSGKTKVSCPSPSSPSYGKAISAGFQFEPSGTSTYWSNHETMHTYVNNILVPHFSHAKAAAGRPESQKTLWMLDVWSVQRSEAFRHWMAVNHPTIILDYVPGGCTPVGQPCDVGMQRPFKLAVKKSYQEDAVNEALEQIQKGEKSVTFDNRIAVHRNRSVRWLTTAYKSINKKELVLKAFSNCKFRETNPTDSANPHSWNYSWDSLSSYEARAKL</sequence>
<dbReference type="Gene3D" id="3.40.395.10">
    <property type="entry name" value="Adenoviral Proteinase, Chain A"/>
    <property type="match status" value="1"/>
</dbReference>
<dbReference type="GO" id="GO:0003676">
    <property type="term" value="F:nucleic acid binding"/>
    <property type="evidence" value="ECO:0007669"/>
    <property type="project" value="InterPro"/>
</dbReference>
<reference evidence="7 8" key="1">
    <citation type="journal article" date="2020" name="ISME J.">
        <title>Uncovering the hidden diversity of litter-decomposition mechanisms in mushroom-forming fungi.</title>
        <authorList>
            <person name="Floudas D."/>
            <person name="Bentzer J."/>
            <person name="Ahren D."/>
            <person name="Johansson T."/>
            <person name="Persson P."/>
            <person name="Tunlid A."/>
        </authorList>
    </citation>
    <scope>NUCLEOTIDE SEQUENCE [LARGE SCALE GENOMIC DNA]</scope>
    <source>
        <strain evidence="7 8">CBS 291.85</strain>
    </source>
</reference>
<dbReference type="GO" id="GO:0008234">
    <property type="term" value="F:cysteine-type peptidase activity"/>
    <property type="evidence" value="ECO:0007669"/>
    <property type="project" value="InterPro"/>
</dbReference>
<feature type="transmembrane region" description="Helical" evidence="5">
    <location>
        <begin position="324"/>
        <end position="346"/>
    </location>
</feature>
<feature type="region of interest" description="Disordered" evidence="4">
    <location>
        <begin position="393"/>
        <end position="499"/>
    </location>
</feature>
<dbReference type="Proteomes" id="UP000559256">
    <property type="component" value="Unassembled WGS sequence"/>
</dbReference>
<feature type="compositionally biased region" description="Basic residues" evidence="4">
    <location>
        <begin position="490"/>
        <end position="499"/>
    </location>
</feature>
<comment type="similarity">
    <text evidence="1">Belongs to the peptidase C48 family.</text>
</comment>
<feature type="compositionally biased region" description="Basic residues" evidence="4">
    <location>
        <begin position="427"/>
        <end position="437"/>
    </location>
</feature>
<evidence type="ECO:0000256" key="2">
    <source>
        <dbReference type="ARBA" id="ARBA00022670"/>
    </source>
</evidence>
<evidence type="ECO:0000313" key="7">
    <source>
        <dbReference type="EMBL" id="KAF5347663.1"/>
    </source>
</evidence>
<evidence type="ECO:0000256" key="4">
    <source>
        <dbReference type="SAM" id="MobiDB-lite"/>
    </source>
</evidence>
<protein>
    <recommendedName>
        <fullName evidence="6">Ubiquitin-like protease family profile domain-containing protein</fullName>
    </recommendedName>
</protein>
<evidence type="ECO:0000256" key="1">
    <source>
        <dbReference type="ARBA" id="ARBA00005234"/>
    </source>
</evidence>
<evidence type="ECO:0000256" key="5">
    <source>
        <dbReference type="SAM" id="Phobius"/>
    </source>
</evidence>
<name>A0A8H5CV69_9AGAR</name>
<dbReference type="InterPro" id="IPR003653">
    <property type="entry name" value="Peptidase_C48_C"/>
</dbReference>
<dbReference type="GO" id="GO:0019783">
    <property type="term" value="F:ubiquitin-like protein peptidase activity"/>
    <property type="evidence" value="ECO:0007669"/>
    <property type="project" value="UniProtKB-ARBA"/>
</dbReference>
<dbReference type="PROSITE" id="PS50600">
    <property type="entry name" value="ULP_PROTEASE"/>
    <property type="match status" value="1"/>
</dbReference>
<evidence type="ECO:0000259" key="6">
    <source>
        <dbReference type="PROSITE" id="PS50600"/>
    </source>
</evidence>
<comment type="caution">
    <text evidence="7">The sequence shown here is derived from an EMBL/GenBank/DDBJ whole genome shotgun (WGS) entry which is preliminary data.</text>
</comment>
<dbReference type="OrthoDB" id="3341102at2759"/>
<feature type="compositionally biased region" description="Acidic residues" evidence="4">
    <location>
        <begin position="287"/>
        <end position="298"/>
    </location>
</feature>
<evidence type="ECO:0000313" key="8">
    <source>
        <dbReference type="Proteomes" id="UP000559256"/>
    </source>
</evidence>